<reference evidence="3 4" key="1">
    <citation type="journal article" date="2014" name="Int. J. Syst. Evol. Microbiol.">
        <title>Streptomyces hoynatensis sp. nov., isolated from deep marine sediment.</title>
        <authorList>
            <person name="Veyisoglu A."/>
            <person name="Sahin N."/>
        </authorList>
    </citation>
    <scope>NUCLEOTIDE SEQUENCE [LARGE SCALE GENOMIC DNA]</scope>
    <source>
        <strain evidence="3 4">KCTC 29097</strain>
    </source>
</reference>
<evidence type="ECO:0000313" key="4">
    <source>
        <dbReference type="Proteomes" id="UP000272474"/>
    </source>
</evidence>
<dbReference type="PANTHER" id="PTHR35339">
    <property type="entry name" value="LINALOOL DEHYDRATASE_ISOMERASE DOMAIN-CONTAINING PROTEIN"/>
    <property type="match status" value="1"/>
</dbReference>
<name>A0A3A9Z0U0_9ACTN</name>
<dbReference type="AlphaFoldDB" id="A0A3A9Z0U0"/>
<evidence type="ECO:0000313" key="3">
    <source>
        <dbReference type="EMBL" id="RKN41659.1"/>
    </source>
</evidence>
<gene>
    <name evidence="3" type="ORF">D7294_14310</name>
</gene>
<keyword evidence="4" id="KW-1185">Reference proteome</keyword>
<feature type="compositionally biased region" description="Low complexity" evidence="1">
    <location>
        <begin position="12"/>
        <end position="29"/>
    </location>
</feature>
<protein>
    <submittedName>
        <fullName evidence="3">DUF2264 domain-containing protein</fullName>
    </submittedName>
</protein>
<dbReference type="InterPro" id="IPR016624">
    <property type="entry name" value="UCP014753"/>
</dbReference>
<dbReference type="PANTHER" id="PTHR35339:SF4">
    <property type="entry name" value="LINALOOL DEHYDRATASE_ISOMERASE DOMAIN-CONTAINING PROTEIN"/>
    <property type="match status" value="1"/>
</dbReference>
<dbReference type="EMBL" id="RBAL01000007">
    <property type="protein sequence ID" value="RKN41659.1"/>
    <property type="molecule type" value="Genomic_DNA"/>
</dbReference>
<feature type="compositionally biased region" description="Gly residues" evidence="1">
    <location>
        <begin position="477"/>
        <end position="496"/>
    </location>
</feature>
<dbReference type="Proteomes" id="UP000272474">
    <property type="component" value="Unassembled WGS sequence"/>
</dbReference>
<feature type="region of interest" description="Disordered" evidence="1">
    <location>
        <begin position="1"/>
        <end position="64"/>
    </location>
</feature>
<feature type="region of interest" description="Disordered" evidence="1">
    <location>
        <begin position="469"/>
        <end position="500"/>
    </location>
</feature>
<dbReference type="InterPro" id="IPR049349">
    <property type="entry name" value="DUF2264_N"/>
</dbReference>
<dbReference type="RefSeq" id="WP_120679519.1">
    <property type="nucleotide sequence ID" value="NZ_RBAL01000007.1"/>
</dbReference>
<feature type="domain" description="DUF2264" evidence="2">
    <location>
        <begin position="72"/>
        <end position="418"/>
    </location>
</feature>
<evidence type="ECO:0000256" key="1">
    <source>
        <dbReference type="SAM" id="MobiDB-lite"/>
    </source>
</evidence>
<dbReference type="OrthoDB" id="9813465at2"/>
<comment type="caution">
    <text evidence="3">The sequence shown here is derived from an EMBL/GenBank/DDBJ whole genome shotgun (WGS) entry which is preliminary data.</text>
</comment>
<evidence type="ECO:0000259" key="2">
    <source>
        <dbReference type="Pfam" id="PF10022"/>
    </source>
</evidence>
<accession>A0A3A9Z0U0</accession>
<dbReference type="Pfam" id="PF10022">
    <property type="entry name" value="DUF2264"/>
    <property type="match status" value="1"/>
</dbReference>
<organism evidence="3 4">
    <name type="scientific">Streptomyces hoynatensis</name>
    <dbReference type="NCBI Taxonomy" id="1141874"/>
    <lineage>
        <taxon>Bacteria</taxon>
        <taxon>Bacillati</taxon>
        <taxon>Actinomycetota</taxon>
        <taxon>Actinomycetes</taxon>
        <taxon>Kitasatosporales</taxon>
        <taxon>Streptomycetaceae</taxon>
        <taxon>Streptomyces</taxon>
    </lineage>
</organism>
<sequence length="642" mass="67886">MTEPNATPDAEPNATPGAGPKAAPGVGPNAPGGSGRSAAAGARQGAREGTPARPGWAAEPEDRALSPYTGWTRRHWERAADDLLAAVRRFVGPGGALFGLPGPASGSGPYSDAFEGYARTFLLAAFRAAHAEPADAQRLLDVYADGLVTGTDPAAAERWPDVTEVPQARVEAASVALALHETRPLLWDRLPDRARQRAVDWLSRMAGIEVPRNNWLWFRAVVAAFLRSVGAPYAARDIEQAVEATDGWYRGEGWYTDGDGANYDHYNGWAMHLYPLWYCRISGEAAEEGLLARYRARLRAFLADAPYLVAANGSPLFHGRSLTYRFAAASPFFNGALFDATPLPPGRTRRAASGMLRHFLDRGATEEGGVLSLGWHRRFEPMRQEYSGPGSPYWASKGFTGLLLPPDHPVWTAREEPLPVDEGDFTRTLAVPRWLVSGTSADGVVRVVTHGTPHVPHYPHVYTHHAYTTHTAPDMGAGPGKPEGEGRAPGSGGQETGGAAPATHVASAVRGPWEVRLVRADGPVRVAGHPLAGEQPPEVPTGNEGVVRRRSDGLTSALVPLLPVPSATVSLRRAEHANAFGPHSATPVYAAGAGGPHALAVFLGVTEDGTLPAPPRFEADTATVVWPDGTTGTVGAGGPAGG</sequence>
<proteinExistence type="predicted"/>